<keyword evidence="4" id="KW-1185">Reference proteome</keyword>
<feature type="compositionally biased region" description="Polar residues" evidence="1">
    <location>
        <begin position="110"/>
        <end position="126"/>
    </location>
</feature>
<protein>
    <submittedName>
        <fullName evidence="3">Uncharacterized protein</fullName>
    </submittedName>
</protein>
<name>A0A0C3BFV8_PILCF</name>
<organism evidence="3 4">
    <name type="scientific">Piloderma croceum (strain F 1598)</name>
    <dbReference type="NCBI Taxonomy" id="765440"/>
    <lineage>
        <taxon>Eukaryota</taxon>
        <taxon>Fungi</taxon>
        <taxon>Dikarya</taxon>
        <taxon>Basidiomycota</taxon>
        <taxon>Agaricomycotina</taxon>
        <taxon>Agaricomycetes</taxon>
        <taxon>Agaricomycetidae</taxon>
        <taxon>Atheliales</taxon>
        <taxon>Atheliaceae</taxon>
        <taxon>Piloderma</taxon>
    </lineage>
</organism>
<feature type="region of interest" description="Disordered" evidence="1">
    <location>
        <begin position="1"/>
        <end position="37"/>
    </location>
</feature>
<feature type="compositionally biased region" description="Polar residues" evidence="1">
    <location>
        <begin position="143"/>
        <end position="155"/>
    </location>
</feature>
<dbReference type="STRING" id="765440.A0A0C3BFV8"/>
<evidence type="ECO:0000256" key="2">
    <source>
        <dbReference type="SAM" id="Phobius"/>
    </source>
</evidence>
<dbReference type="AlphaFoldDB" id="A0A0C3BFV8"/>
<reference evidence="4" key="2">
    <citation type="submission" date="2015-01" db="EMBL/GenBank/DDBJ databases">
        <title>Evolutionary Origins and Diversification of the Mycorrhizal Mutualists.</title>
        <authorList>
            <consortium name="DOE Joint Genome Institute"/>
            <consortium name="Mycorrhizal Genomics Consortium"/>
            <person name="Kohler A."/>
            <person name="Kuo A."/>
            <person name="Nagy L.G."/>
            <person name="Floudas D."/>
            <person name="Copeland A."/>
            <person name="Barry K.W."/>
            <person name="Cichocki N."/>
            <person name="Veneault-Fourrey C."/>
            <person name="LaButti K."/>
            <person name="Lindquist E.A."/>
            <person name="Lipzen A."/>
            <person name="Lundell T."/>
            <person name="Morin E."/>
            <person name="Murat C."/>
            <person name="Riley R."/>
            <person name="Ohm R."/>
            <person name="Sun H."/>
            <person name="Tunlid A."/>
            <person name="Henrissat B."/>
            <person name="Grigoriev I.V."/>
            <person name="Hibbett D.S."/>
            <person name="Martin F."/>
        </authorList>
    </citation>
    <scope>NUCLEOTIDE SEQUENCE [LARGE SCALE GENOMIC DNA]</scope>
    <source>
        <strain evidence="4">F 1598</strain>
    </source>
</reference>
<keyword evidence="2" id="KW-0812">Transmembrane</keyword>
<feature type="region of interest" description="Disordered" evidence="1">
    <location>
        <begin position="89"/>
        <end position="155"/>
    </location>
</feature>
<dbReference type="HOGENOM" id="CLU_003027_0_0_1"/>
<keyword evidence="2" id="KW-0472">Membrane</keyword>
<feature type="transmembrane region" description="Helical" evidence="2">
    <location>
        <begin position="466"/>
        <end position="487"/>
    </location>
</feature>
<dbReference type="EMBL" id="KN832985">
    <property type="protein sequence ID" value="KIM85148.1"/>
    <property type="molecule type" value="Genomic_DNA"/>
</dbReference>
<dbReference type="InParanoid" id="A0A0C3BFV8"/>
<reference evidence="3 4" key="1">
    <citation type="submission" date="2014-04" db="EMBL/GenBank/DDBJ databases">
        <authorList>
            <consortium name="DOE Joint Genome Institute"/>
            <person name="Kuo A."/>
            <person name="Tarkka M."/>
            <person name="Buscot F."/>
            <person name="Kohler A."/>
            <person name="Nagy L.G."/>
            <person name="Floudas D."/>
            <person name="Copeland A."/>
            <person name="Barry K.W."/>
            <person name="Cichocki N."/>
            <person name="Veneault-Fourrey C."/>
            <person name="LaButti K."/>
            <person name="Lindquist E.A."/>
            <person name="Lipzen A."/>
            <person name="Lundell T."/>
            <person name="Morin E."/>
            <person name="Murat C."/>
            <person name="Sun H."/>
            <person name="Tunlid A."/>
            <person name="Henrissat B."/>
            <person name="Grigoriev I.V."/>
            <person name="Hibbett D.S."/>
            <person name="Martin F."/>
            <person name="Nordberg H.P."/>
            <person name="Cantor M.N."/>
            <person name="Hua S.X."/>
        </authorList>
    </citation>
    <scope>NUCLEOTIDE SEQUENCE [LARGE SCALE GENOMIC DNA]</scope>
    <source>
        <strain evidence="3 4">F 1598</strain>
    </source>
</reference>
<feature type="transmembrane region" description="Helical" evidence="2">
    <location>
        <begin position="393"/>
        <end position="417"/>
    </location>
</feature>
<evidence type="ECO:0000256" key="1">
    <source>
        <dbReference type="SAM" id="MobiDB-lite"/>
    </source>
</evidence>
<feature type="transmembrane region" description="Helical" evidence="2">
    <location>
        <begin position="582"/>
        <end position="603"/>
    </location>
</feature>
<dbReference type="Proteomes" id="UP000054166">
    <property type="component" value="Unassembled WGS sequence"/>
</dbReference>
<feature type="transmembrane region" description="Helical" evidence="2">
    <location>
        <begin position="644"/>
        <end position="665"/>
    </location>
</feature>
<feature type="transmembrane region" description="Helical" evidence="2">
    <location>
        <begin position="349"/>
        <end position="367"/>
    </location>
</feature>
<keyword evidence="2" id="KW-1133">Transmembrane helix</keyword>
<feature type="transmembrane region" description="Helical" evidence="2">
    <location>
        <begin position="615"/>
        <end position="632"/>
    </location>
</feature>
<feature type="transmembrane region" description="Helical" evidence="2">
    <location>
        <begin position="542"/>
        <end position="562"/>
    </location>
</feature>
<feature type="transmembrane region" description="Helical" evidence="2">
    <location>
        <begin position="273"/>
        <end position="293"/>
    </location>
</feature>
<accession>A0A0C3BFV8</accession>
<gene>
    <name evidence="3" type="ORF">PILCRDRAFT_5511</name>
</gene>
<proteinExistence type="predicted"/>
<dbReference type="OrthoDB" id="10261361at2759"/>
<evidence type="ECO:0000313" key="3">
    <source>
        <dbReference type="EMBL" id="KIM85148.1"/>
    </source>
</evidence>
<evidence type="ECO:0000313" key="4">
    <source>
        <dbReference type="Proteomes" id="UP000054166"/>
    </source>
</evidence>
<sequence>MGVKDLVGLFEPPATEIEASNRPAAPSERPRSNTPATITLGSNRVILAGHARFIRHQTRQSVHPDNDEAPEDLPSLPMYEFMASNDHLEEDRSLESTTDVDDDILRSVHNRTLPSSTSDNVQTKSSLFHRHPSSHEPDAPESDAQSLLSKMNSDTYPPDVNTVVASSSSIGHMHTVRPAIGRVRARVSSTHSPVPAVTVFSRKAATLFLPKLDDYLATLPPPRFSSLASRGASRDKDIGMFAPMDRLVSSGKTLEDLETNSTILPFWKNRKTLLGGLVNLFLGIMGSSALASYYSLQGLFNTVQVFALMLSTIVPRSGADIADKWRKLVLGTIPNIVALNFASTLNQSLVFLLIFMAITAILLFSFYRRTSEYHGSSVIEGLQPHKSTGRRGLVFITFLLTVIYLPLSTMAVHVLVWSQDLWVVSNPYINATSFPPVLPPLGPPDLFRDPLDFCWTTTMKRNDVNFAPLFVIIAIFVFLSLTIWFPLRLRQVIMQAMPLVDPFTELGKPRSKSDMDREYQRLLARDCNSFAFLYKDFRRQWGTYRSIYLLAKLSILLIIAVIDPDNCLFRTLPRNNVGIVRQVVLLLVMLVFFLIQCLLAPFLDPVNNASEFTSRINYVLTAALSLGVALNIPGKAVLTGPLLYLVYIVTYGLSAYFFIIDLSVMHTIVKKLARRIDFSIDIFSPRLDISPSSPHTRRRIWQEAITTLFLTSPECEIPKEQTITFAQAPEAEYPPYLLDFAGSPSERHVENLKILREVGLSAYNKAASLIYSSDSKLFRNVEEQIQDQFVGPDCYWKNPAERPTPGCTKFFGNGWWIPFPPTLVIRYDDGPLKVLREMSDLELYVSQNSNPDVERSRQIRMALRALNGQRVTWPYVHTYFIGARFPRSWGGKRYKVQTSVPYKQAVLRIKNRGDMIWQGLQLGSGLDIELIYDRDVQVDGGVFGLDDDYNLTPSLARFLTLNQALISGKLADIEAVIHSYRKHHKAECRMKEDVLSYRFLSFVYNQPRSLDGLAESSIASERDLRVRQLMVGSETIFKATYERLAVVATTPATTWWYIFWDDLWRRNYGAIKALQLHAPDFDPHYPTSIAYHPLPRTALQAFLTQRGLFHKVPQWHDFFHSGFLNKLYFRLNEVVFRGSSKAILFHMGGADVPEVDMEEIDFETLAGTSKLGTGGGTDHDDLSIRARPTYKWEGLLNDPLRRDKRWRRRWFAKMGVWFGITPLWRTGMPSKGISLDVRLEDGRYVPIKD</sequence>